<gene>
    <name evidence="6" type="ORF">LQV63_19400</name>
</gene>
<organism evidence="6 7">
    <name type="scientific">Paenibacillus profundus</name>
    <dbReference type="NCBI Taxonomy" id="1173085"/>
    <lineage>
        <taxon>Bacteria</taxon>
        <taxon>Bacillati</taxon>
        <taxon>Bacillota</taxon>
        <taxon>Bacilli</taxon>
        <taxon>Bacillales</taxon>
        <taxon>Paenibacillaceae</taxon>
        <taxon>Paenibacillus</taxon>
    </lineage>
</organism>
<dbReference type="InterPro" id="IPR003439">
    <property type="entry name" value="ABC_transporter-like_ATP-bd"/>
</dbReference>
<dbReference type="SMART" id="SM00382">
    <property type="entry name" value="AAA"/>
    <property type="match status" value="1"/>
</dbReference>
<sequence>MNEIIQLNHVSKRYGTTIVLEDISFSLLARHTVAVNGANGSGKSTLLRIISGLSLPSGGEIRRGYHGKLNIGFAPERFPRLRQTPHEYLYSMGKIQGMSDDEVLARTSQLLTMFGLEEAAHRRIHTFSKGMMQKVNLMQAVLCPPDLLVLDEPLSGLDAASQTELVQLLQQLKQQGLTIILTCHEQRLLDELADRVMVLQHGKIVADTLIKQCETGCILIEFKLRNREQVSEVKRLAGVVELESNEHTHRLHIQSEHSDDALRAILDRNGSIIALHAADRAQPLRDSDVERERGQSSCSGT</sequence>
<reference evidence="6 7" key="1">
    <citation type="submission" date="2021-11" db="EMBL/GenBank/DDBJ databases">
        <title>Draft genome sequence of Paenibacillus profundus YoMME, a new Gram-positive bacteria with exoelectrogenic properties.</title>
        <authorList>
            <person name="Hubenova Y."/>
            <person name="Hubenova E."/>
            <person name="Manasiev Y."/>
            <person name="Peykov S."/>
            <person name="Mitov M."/>
        </authorList>
    </citation>
    <scope>NUCLEOTIDE SEQUENCE [LARGE SCALE GENOMIC DNA]</scope>
    <source>
        <strain evidence="6 7">YoMME</strain>
    </source>
</reference>
<name>A0ABS8YHQ5_9BACL</name>
<dbReference type="EMBL" id="JAJNBZ010000017">
    <property type="protein sequence ID" value="MCE5171470.1"/>
    <property type="molecule type" value="Genomic_DNA"/>
</dbReference>
<dbReference type="InterPro" id="IPR003593">
    <property type="entry name" value="AAA+_ATPase"/>
</dbReference>
<keyword evidence="2" id="KW-0813">Transport</keyword>
<keyword evidence="3" id="KW-0547">Nucleotide-binding</keyword>
<dbReference type="InterPro" id="IPR027417">
    <property type="entry name" value="P-loop_NTPase"/>
</dbReference>
<dbReference type="Proteomes" id="UP001199916">
    <property type="component" value="Unassembled WGS sequence"/>
</dbReference>
<evidence type="ECO:0000256" key="4">
    <source>
        <dbReference type="ARBA" id="ARBA00022840"/>
    </source>
</evidence>
<dbReference type="SUPFAM" id="SSF52540">
    <property type="entry name" value="P-loop containing nucleoside triphosphate hydrolases"/>
    <property type="match status" value="1"/>
</dbReference>
<accession>A0ABS8YHQ5</accession>
<dbReference type="GO" id="GO:0005524">
    <property type="term" value="F:ATP binding"/>
    <property type="evidence" value="ECO:0007669"/>
    <property type="project" value="UniProtKB-KW"/>
</dbReference>
<dbReference type="Pfam" id="PF00005">
    <property type="entry name" value="ABC_tran"/>
    <property type="match status" value="1"/>
</dbReference>
<dbReference type="Gene3D" id="3.40.50.300">
    <property type="entry name" value="P-loop containing nucleotide triphosphate hydrolases"/>
    <property type="match status" value="1"/>
</dbReference>
<evidence type="ECO:0000256" key="3">
    <source>
        <dbReference type="ARBA" id="ARBA00022741"/>
    </source>
</evidence>
<dbReference type="PROSITE" id="PS50893">
    <property type="entry name" value="ABC_TRANSPORTER_2"/>
    <property type="match status" value="1"/>
</dbReference>
<dbReference type="PANTHER" id="PTHR42711">
    <property type="entry name" value="ABC TRANSPORTER ATP-BINDING PROTEIN"/>
    <property type="match status" value="1"/>
</dbReference>
<keyword evidence="4 6" id="KW-0067">ATP-binding</keyword>
<feature type="domain" description="ABC transporter" evidence="5">
    <location>
        <begin position="5"/>
        <end position="226"/>
    </location>
</feature>
<evidence type="ECO:0000313" key="7">
    <source>
        <dbReference type="Proteomes" id="UP001199916"/>
    </source>
</evidence>
<dbReference type="InterPro" id="IPR050763">
    <property type="entry name" value="ABC_transporter_ATP-binding"/>
</dbReference>
<dbReference type="RefSeq" id="WP_233697943.1">
    <property type="nucleotide sequence ID" value="NZ_JAJNBZ010000017.1"/>
</dbReference>
<evidence type="ECO:0000256" key="1">
    <source>
        <dbReference type="ARBA" id="ARBA00005417"/>
    </source>
</evidence>
<keyword evidence="7" id="KW-1185">Reference proteome</keyword>
<proteinExistence type="inferred from homology"/>
<dbReference type="PANTHER" id="PTHR42711:SF5">
    <property type="entry name" value="ABC TRANSPORTER ATP-BINDING PROTEIN NATA"/>
    <property type="match status" value="1"/>
</dbReference>
<evidence type="ECO:0000259" key="5">
    <source>
        <dbReference type="PROSITE" id="PS50893"/>
    </source>
</evidence>
<protein>
    <submittedName>
        <fullName evidence="6">ABC transporter ATP-binding protein</fullName>
    </submittedName>
</protein>
<evidence type="ECO:0000256" key="2">
    <source>
        <dbReference type="ARBA" id="ARBA00022448"/>
    </source>
</evidence>
<comment type="similarity">
    <text evidence="1">Belongs to the ABC transporter superfamily.</text>
</comment>
<comment type="caution">
    <text evidence="6">The sequence shown here is derived from an EMBL/GenBank/DDBJ whole genome shotgun (WGS) entry which is preliminary data.</text>
</comment>
<evidence type="ECO:0000313" key="6">
    <source>
        <dbReference type="EMBL" id="MCE5171470.1"/>
    </source>
</evidence>